<dbReference type="InterPro" id="IPR036388">
    <property type="entry name" value="WH-like_DNA-bd_sf"/>
</dbReference>
<dbReference type="GO" id="GO:0006334">
    <property type="term" value="P:nucleosome assembly"/>
    <property type="evidence" value="ECO:0007669"/>
    <property type="project" value="InterPro"/>
</dbReference>
<dbReference type="GO" id="GO:0000786">
    <property type="term" value="C:nucleosome"/>
    <property type="evidence" value="ECO:0007669"/>
    <property type="project" value="InterPro"/>
</dbReference>
<dbReference type="Pfam" id="PF00538">
    <property type="entry name" value="Linker_histone"/>
    <property type="match status" value="1"/>
</dbReference>
<organism evidence="4 5">
    <name type="scientific">Dentipellis fragilis</name>
    <dbReference type="NCBI Taxonomy" id="205917"/>
    <lineage>
        <taxon>Eukaryota</taxon>
        <taxon>Fungi</taxon>
        <taxon>Dikarya</taxon>
        <taxon>Basidiomycota</taxon>
        <taxon>Agaricomycotina</taxon>
        <taxon>Agaricomycetes</taxon>
        <taxon>Russulales</taxon>
        <taxon>Hericiaceae</taxon>
        <taxon>Dentipellis</taxon>
    </lineage>
</organism>
<sequence length="728" mass="77556">MFRYASSRLTPRVAGQNVRFASQKKAGASQVKPAIPSKAAPAVQLSPDDPRPLWVYRTTIGLRYLLIPTALIYGVFFADFGERDHVFVPAAPLDVWTADAEHALKRAYLNALSPAQVVDLCLTLDGYILPHVKSALWPADLQAAIAALQAQLPHSVTPAGDRNASPYPHGQQASASHTRDASEPPPMASLTEPVPTSSRPASTQSQTIASLINSHQGTPAPQAGPSREDAEKSQIPQVSHLPSAQPPIPLTPSTSTLAPSIQGPYPHAPYGFTQPHQSAYPHAAYCPPPPPPPNYAAQYPGHNPAYPYHPYPGSHPHHPYPPPANPQPSGSPFTSAPLARHHMQIPPDPNVMSADDLPSYEDMIVEALGDLDDPEGCAPKALFSWMASHYPLQTNFRPSASQALQKAYKKGRLEKSEAGKYRLNVNWEGGPPTRRTTRRPQTMNQTTLGQQSPPLSSPFTHAPLQHSHHMHAGSPVPNGAPGQPPYPNYPYPYSRPPGFPPFAPYRPPPPAPAKTATPAAPTTEVSSAPAPAPAPPILINDTTGQNNAVEEDVGEGSDAWVAAQNILKAINFGSFLQDAGADAKAANNEHIAAIVNPPKASSTVLPPPVFAALGVDFSSRAVIEQSVTASANPSQPPVILSTEDRASLQAQLALLAAQLAEIAEDTLEEDLQDASMDIDVAMHHALPSESAHQDMGSMEDDDDDSDDDDDDDDMEPVPVPVLAAALQT</sequence>
<feature type="compositionally biased region" description="Low complexity" evidence="2">
    <location>
        <begin position="251"/>
        <end position="261"/>
    </location>
</feature>
<dbReference type="Gene3D" id="1.10.10.10">
    <property type="entry name" value="Winged helix-like DNA-binding domain superfamily/Winged helix DNA-binding domain"/>
    <property type="match status" value="1"/>
</dbReference>
<dbReference type="GO" id="GO:0003677">
    <property type="term" value="F:DNA binding"/>
    <property type="evidence" value="ECO:0007669"/>
    <property type="project" value="InterPro"/>
</dbReference>
<evidence type="ECO:0000256" key="2">
    <source>
        <dbReference type="SAM" id="MobiDB-lite"/>
    </source>
</evidence>
<feature type="region of interest" description="Disordered" evidence="2">
    <location>
        <begin position="306"/>
        <end position="348"/>
    </location>
</feature>
<protein>
    <recommendedName>
        <fullName evidence="1">Histone H1</fullName>
    </recommendedName>
</protein>
<feature type="region of interest" description="Disordered" evidence="2">
    <location>
        <begin position="156"/>
        <end position="276"/>
    </location>
</feature>
<feature type="compositionally biased region" description="Polar residues" evidence="2">
    <location>
        <begin position="194"/>
        <end position="219"/>
    </location>
</feature>
<evidence type="ECO:0000313" key="5">
    <source>
        <dbReference type="Proteomes" id="UP000298327"/>
    </source>
</evidence>
<evidence type="ECO:0000256" key="1">
    <source>
        <dbReference type="ARBA" id="ARBA00020833"/>
    </source>
</evidence>
<proteinExistence type="predicted"/>
<comment type="caution">
    <text evidence="4">The sequence shown here is derived from an EMBL/GenBank/DDBJ whole genome shotgun (WGS) entry which is preliminary data.</text>
</comment>
<feature type="compositionally biased region" description="Polar residues" evidence="2">
    <location>
        <begin position="441"/>
        <end position="459"/>
    </location>
</feature>
<feature type="region of interest" description="Disordered" evidence="2">
    <location>
        <begin position="686"/>
        <end position="728"/>
    </location>
</feature>
<feature type="compositionally biased region" description="Low complexity" evidence="2">
    <location>
        <begin position="513"/>
        <end position="529"/>
    </location>
</feature>
<dbReference type="AlphaFoldDB" id="A0A4Y9Y3S4"/>
<accession>A0A4Y9Y3S4</accession>
<evidence type="ECO:0000259" key="3">
    <source>
        <dbReference type="PROSITE" id="PS51504"/>
    </source>
</evidence>
<dbReference type="InterPro" id="IPR005818">
    <property type="entry name" value="Histone_H1/H5_H15"/>
</dbReference>
<evidence type="ECO:0000313" key="4">
    <source>
        <dbReference type="EMBL" id="TFY57134.1"/>
    </source>
</evidence>
<dbReference type="InterPro" id="IPR036390">
    <property type="entry name" value="WH_DNA-bd_sf"/>
</dbReference>
<keyword evidence="5" id="KW-1185">Reference proteome</keyword>
<dbReference type="STRING" id="205917.A0A4Y9Y3S4"/>
<feature type="domain" description="H15" evidence="3">
    <location>
        <begin position="356"/>
        <end position="425"/>
    </location>
</feature>
<dbReference type="SMART" id="SM00526">
    <property type="entry name" value="H15"/>
    <property type="match status" value="1"/>
</dbReference>
<feature type="region of interest" description="Disordered" evidence="2">
    <location>
        <begin position="424"/>
        <end position="531"/>
    </location>
</feature>
<dbReference type="SUPFAM" id="SSF46785">
    <property type="entry name" value="Winged helix' DNA-binding domain"/>
    <property type="match status" value="1"/>
</dbReference>
<feature type="compositionally biased region" description="Acidic residues" evidence="2">
    <location>
        <begin position="697"/>
        <end position="715"/>
    </location>
</feature>
<gene>
    <name evidence="4" type="ORF">EVG20_g8660</name>
</gene>
<reference evidence="4 5" key="1">
    <citation type="submission" date="2019-02" db="EMBL/GenBank/DDBJ databases">
        <title>Genome sequencing of the rare red list fungi Dentipellis fragilis.</title>
        <authorList>
            <person name="Buettner E."/>
            <person name="Kellner H."/>
        </authorList>
    </citation>
    <scope>NUCLEOTIDE SEQUENCE [LARGE SCALE GENOMIC DNA]</scope>
    <source>
        <strain evidence="4 5">DSM 105465</strain>
    </source>
</reference>
<dbReference type="OrthoDB" id="5863171at2759"/>
<dbReference type="PROSITE" id="PS51504">
    <property type="entry name" value="H15"/>
    <property type="match status" value="1"/>
</dbReference>
<feature type="compositionally biased region" description="Pro residues" evidence="2">
    <location>
        <begin position="482"/>
        <end position="512"/>
    </location>
</feature>
<name>A0A4Y9Y3S4_9AGAM</name>
<dbReference type="Proteomes" id="UP000298327">
    <property type="component" value="Unassembled WGS sequence"/>
</dbReference>
<dbReference type="EMBL" id="SEOQ01000773">
    <property type="protein sequence ID" value="TFY57134.1"/>
    <property type="molecule type" value="Genomic_DNA"/>
</dbReference>